<comment type="caution">
    <text evidence="2">The sequence shown here is derived from an EMBL/GenBank/DDBJ whole genome shotgun (WGS) entry which is preliminary data.</text>
</comment>
<dbReference type="SUPFAM" id="SSF52266">
    <property type="entry name" value="SGNH hydrolase"/>
    <property type="match status" value="1"/>
</dbReference>
<dbReference type="InterPro" id="IPR036514">
    <property type="entry name" value="SGNH_hydro_sf"/>
</dbReference>
<dbReference type="STRING" id="1642818.AWE51_17700"/>
<accession>A0A162X334</accession>
<organism evidence="2 3">
    <name type="scientific">Aquimarina aggregata</name>
    <dbReference type="NCBI Taxonomy" id="1642818"/>
    <lineage>
        <taxon>Bacteria</taxon>
        <taxon>Pseudomonadati</taxon>
        <taxon>Bacteroidota</taxon>
        <taxon>Flavobacteriia</taxon>
        <taxon>Flavobacteriales</taxon>
        <taxon>Flavobacteriaceae</taxon>
        <taxon>Aquimarina</taxon>
    </lineage>
</organism>
<dbReference type="Pfam" id="PF13472">
    <property type="entry name" value="Lipase_GDSL_2"/>
    <property type="match status" value="1"/>
</dbReference>
<dbReference type="InterPro" id="IPR013830">
    <property type="entry name" value="SGNH_hydro"/>
</dbReference>
<evidence type="ECO:0000313" key="3">
    <source>
        <dbReference type="Proteomes" id="UP000076715"/>
    </source>
</evidence>
<dbReference type="PANTHER" id="PTHR30383">
    <property type="entry name" value="THIOESTERASE 1/PROTEASE 1/LYSOPHOSPHOLIPASE L1"/>
    <property type="match status" value="1"/>
</dbReference>
<sequence length="248" mass="28100">MKIVVKIALFCITLIIISCKNQTGYVLEDNTIVACIGDSITYGSKQGYVEYLQKYADKNKSNKITFLNWGKNSETITGLTENDHPGPRPFLFDRIDSLLKQTPKPDVVTFCYGMNCGIYGLPSEELFQRFRNGLTQFLDIMKGHEIDVVLITPPPLALKTAIKHGREMISTGNYGYKNPYENYNDEVIKEFKKIVLEIEHPAILTRIDINTPLIQNIDKAYGKDPIHPNSFGNMVIAETMSKVLLEEE</sequence>
<evidence type="ECO:0000313" key="2">
    <source>
        <dbReference type="EMBL" id="KZS38391.1"/>
    </source>
</evidence>
<proteinExistence type="predicted"/>
<dbReference type="Gene3D" id="3.40.50.1110">
    <property type="entry name" value="SGNH hydrolase"/>
    <property type="match status" value="1"/>
</dbReference>
<gene>
    <name evidence="2" type="ORF">AWE51_17700</name>
</gene>
<dbReference type="AlphaFoldDB" id="A0A162X334"/>
<dbReference type="Proteomes" id="UP000076715">
    <property type="component" value="Unassembled WGS sequence"/>
</dbReference>
<dbReference type="InterPro" id="IPR051532">
    <property type="entry name" value="Ester_Hydrolysis_Enzymes"/>
</dbReference>
<dbReference type="EMBL" id="LQRT01000058">
    <property type="protein sequence ID" value="KZS38391.1"/>
    <property type="molecule type" value="Genomic_DNA"/>
</dbReference>
<keyword evidence="3" id="KW-1185">Reference proteome</keyword>
<dbReference type="PANTHER" id="PTHR30383:SF5">
    <property type="entry name" value="SGNH HYDROLASE-TYPE ESTERASE DOMAIN-CONTAINING PROTEIN"/>
    <property type="match status" value="1"/>
</dbReference>
<dbReference type="PROSITE" id="PS51257">
    <property type="entry name" value="PROKAR_LIPOPROTEIN"/>
    <property type="match status" value="1"/>
</dbReference>
<dbReference type="OrthoDB" id="9774205at2"/>
<evidence type="ECO:0000259" key="1">
    <source>
        <dbReference type="Pfam" id="PF13472"/>
    </source>
</evidence>
<protein>
    <recommendedName>
        <fullName evidence="1">SGNH hydrolase-type esterase domain-containing protein</fullName>
    </recommendedName>
</protein>
<dbReference type="RefSeq" id="WP_066319376.1">
    <property type="nucleotide sequence ID" value="NZ_LQRT01000058.1"/>
</dbReference>
<name>A0A162X334_9FLAO</name>
<feature type="domain" description="SGNH hydrolase-type esterase" evidence="1">
    <location>
        <begin position="35"/>
        <end position="233"/>
    </location>
</feature>
<reference evidence="2 3" key="1">
    <citation type="submission" date="2016-01" db="EMBL/GenBank/DDBJ databases">
        <title>The draft genome sequence of Aquimarina sp. RZW4-3-2.</title>
        <authorList>
            <person name="Wang Y."/>
        </authorList>
    </citation>
    <scope>NUCLEOTIDE SEQUENCE [LARGE SCALE GENOMIC DNA]</scope>
    <source>
        <strain evidence="2 3">RZW4-3-2</strain>
    </source>
</reference>
<dbReference type="GO" id="GO:0004622">
    <property type="term" value="F:phosphatidylcholine lysophospholipase activity"/>
    <property type="evidence" value="ECO:0007669"/>
    <property type="project" value="TreeGrafter"/>
</dbReference>